<dbReference type="GO" id="GO:0008173">
    <property type="term" value="F:RNA methyltransferase activity"/>
    <property type="evidence" value="ECO:0007669"/>
    <property type="project" value="InterPro"/>
</dbReference>
<dbReference type="Gene3D" id="3.30.1330.30">
    <property type="match status" value="1"/>
</dbReference>
<dbReference type="CDD" id="cd18095">
    <property type="entry name" value="SpoU-like_rRNA-MTase"/>
    <property type="match status" value="1"/>
</dbReference>
<dbReference type="RefSeq" id="WP_061916088.1">
    <property type="nucleotide sequence ID" value="NZ_DF967971.1"/>
</dbReference>
<accession>A0A0P6XRH1</accession>
<protein>
    <submittedName>
        <fullName evidence="5">rRNA methyltransferase</fullName>
    </submittedName>
</protein>
<dbReference type="InterPro" id="IPR051259">
    <property type="entry name" value="rRNA_Methyltransferase"/>
</dbReference>
<dbReference type="GO" id="GO:0005737">
    <property type="term" value="C:cytoplasm"/>
    <property type="evidence" value="ECO:0007669"/>
    <property type="project" value="UniProtKB-ARBA"/>
</dbReference>
<evidence type="ECO:0000313" key="5">
    <source>
        <dbReference type="EMBL" id="KPL74991.1"/>
    </source>
</evidence>
<dbReference type="Proteomes" id="UP000050514">
    <property type="component" value="Unassembled WGS sequence"/>
</dbReference>
<sequence length="274" mass="30732">MITSPSNPTIKQIRKLRERKERQRSGLFFVEGLRIVGEALASNWSIEYLIYCPSLLNSLFGLQLVEKFQANGGNILSVSEEVFVSISSKDGPQGIAAVIHQQWVDLDKTVPREDEIWVALDSIADPGNLGTILRTNDAAGVKGVILLDQCTDPYDPASIRASMGAVFNQALIRATFQQFAFWKRNHSIPVIGTSDRANQDYHFFEYPQRLVLLMGSERQGLQEKHFAICDESVAIPMRGKSDSLNLAIATALCVYEIFNQRRENPYKREGVENP</sequence>
<dbReference type="EMBL" id="LGHJ01000016">
    <property type="protein sequence ID" value="KPL74991.1"/>
    <property type="molecule type" value="Genomic_DNA"/>
</dbReference>
<dbReference type="SUPFAM" id="SSF75217">
    <property type="entry name" value="alpha/beta knot"/>
    <property type="match status" value="1"/>
</dbReference>
<dbReference type="SUPFAM" id="SSF55315">
    <property type="entry name" value="L30e-like"/>
    <property type="match status" value="1"/>
</dbReference>
<evidence type="ECO:0000256" key="2">
    <source>
        <dbReference type="ARBA" id="ARBA00022603"/>
    </source>
</evidence>
<dbReference type="InterPro" id="IPR053888">
    <property type="entry name" value="MRM3-like_sub_bind"/>
</dbReference>
<keyword evidence="2 5" id="KW-0489">Methyltransferase</keyword>
<dbReference type="GO" id="GO:0003723">
    <property type="term" value="F:RNA binding"/>
    <property type="evidence" value="ECO:0007669"/>
    <property type="project" value="InterPro"/>
</dbReference>
<organism evidence="5 6">
    <name type="scientific">Bellilinea caldifistulae</name>
    <dbReference type="NCBI Taxonomy" id="360411"/>
    <lineage>
        <taxon>Bacteria</taxon>
        <taxon>Bacillati</taxon>
        <taxon>Chloroflexota</taxon>
        <taxon>Anaerolineae</taxon>
        <taxon>Anaerolineales</taxon>
        <taxon>Anaerolineaceae</taxon>
        <taxon>Bellilinea</taxon>
    </lineage>
</organism>
<name>A0A0P6XRH1_9CHLR</name>
<dbReference type="InterPro" id="IPR029064">
    <property type="entry name" value="Ribosomal_eL30-like_sf"/>
</dbReference>
<dbReference type="Pfam" id="PF22435">
    <property type="entry name" value="MRM3-like_sub_bind"/>
    <property type="match status" value="1"/>
</dbReference>
<dbReference type="AlphaFoldDB" id="A0A0P6XRH1"/>
<dbReference type="STRING" id="360411.AC812_10810"/>
<proteinExistence type="inferred from homology"/>
<feature type="domain" description="RNA 2-O ribose methyltransferase substrate binding" evidence="4">
    <location>
        <begin position="29"/>
        <end position="105"/>
    </location>
</feature>
<dbReference type="InterPro" id="IPR029026">
    <property type="entry name" value="tRNA_m1G_MTases_N"/>
</dbReference>
<dbReference type="OrthoDB" id="9794400at2"/>
<evidence type="ECO:0000256" key="1">
    <source>
        <dbReference type="ARBA" id="ARBA00007228"/>
    </source>
</evidence>
<gene>
    <name evidence="5" type="ORF">AC812_10810</name>
</gene>
<reference evidence="5 6" key="1">
    <citation type="submission" date="2015-07" db="EMBL/GenBank/DDBJ databases">
        <title>Draft genome of Bellilinea caldifistulae DSM 17877.</title>
        <authorList>
            <person name="Hemp J."/>
            <person name="Ward L.M."/>
            <person name="Pace L.A."/>
            <person name="Fischer W.W."/>
        </authorList>
    </citation>
    <scope>NUCLEOTIDE SEQUENCE [LARGE SCALE GENOMIC DNA]</scope>
    <source>
        <strain evidence="5 6">GOMI-1</strain>
    </source>
</reference>
<dbReference type="InterPro" id="IPR001537">
    <property type="entry name" value="SpoU_MeTrfase"/>
</dbReference>
<comment type="similarity">
    <text evidence="1">Belongs to the class IV-like SAM-binding methyltransferase superfamily. RNA methyltransferase TrmH family.</text>
</comment>
<dbReference type="PANTHER" id="PTHR43191">
    <property type="entry name" value="RRNA METHYLTRANSFERASE 3"/>
    <property type="match status" value="1"/>
</dbReference>
<dbReference type="Gene3D" id="3.40.1280.10">
    <property type="match status" value="1"/>
</dbReference>
<dbReference type="Pfam" id="PF00588">
    <property type="entry name" value="SpoU_methylase"/>
    <property type="match status" value="1"/>
</dbReference>
<dbReference type="PANTHER" id="PTHR43191:SF2">
    <property type="entry name" value="RRNA METHYLTRANSFERASE 3, MITOCHONDRIAL"/>
    <property type="match status" value="1"/>
</dbReference>
<dbReference type="InterPro" id="IPR013123">
    <property type="entry name" value="SpoU_subst-bd"/>
</dbReference>
<dbReference type="GO" id="GO:0032259">
    <property type="term" value="P:methylation"/>
    <property type="evidence" value="ECO:0007669"/>
    <property type="project" value="UniProtKB-KW"/>
</dbReference>
<dbReference type="GO" id="GO:0006396">
    <property type="term" value="P:RNA processing"/>
    <property type="evidence" value="ECO:0007669"/>
    <property type="project" value="InterPro"/>
</dbReference>
<dbReference type="SMART" id="SM00967">
    <property type="entry name" value="SpoU_sub_bind"/>
    <property type="match status" value="1"/>
</dbReference>
<evidence type="ECO:0000313" key="6">
    <source>
        <dbReference type="Proteomes" id="UP000050514"/>
    </source>
</evidence>
<keyword evidence="3 5" id="KW-0808">Transferase</keyword>
<evidence type="ECO:0000256" key="3">
    <source>
        <dbReference type="ARBA" id="ARBA00022679"/>
    </source>
</evidence>
<dbReference type="InterPro" id="IPR029028">
    <property type="entry name" value="Alpha/beta_knot_MTases"/>
</dbReference>
<comment type="caution">
    <text evidence="5">The sequence shown here is derived from an EMBL/GenBank/DDBJ whole genome shotgun (WGS) entry which is preliminary data.</text>
</comment>
<evidence type="ECO:0000259" key="4">
    <source>
        <dbReference type="SMART" id="SM00967"/>
    </source>
</evidence>
<keyword evidence="6" id="KW-1185">Reference proteome</keyword>